<dbReference type="Proteomes" id="UP001589607">
    <property type="component" value="Unassembled WGS sequence"/>
</dbReference>
<protein>
    <submittedName>
        <fullName evidence="1">Glutaminyl-peptide cyclotransferase</fullName>
    </submittedName>
</protein>
<organism evidence="1 2">
    <name type="scientific">Flavobacterium jumunjinense</name>
    <dbReference type="NCBI Taxonomy" id="998845"/>
    <lineage>
        <taxon>Bacteria</taxon>
        <taxon>Pseudomonadati</taxon>
        <taxon>Bacteroidota</taxon>
        <taxon>Flavobacteriia</taxon>
        <taxon>Flavobacteriales</taxon>
        <taxon>Flavobacteriaceae</taxon>
        <taxon>Flavobacterium</taxon>
    </lineage>
</organism>
<dbReference type="Pfam" id="PF05096">
    <property type="entry name" value="Glu_cyclase_2"/>
    <property type="match status" value="1"/>
</dbReference>
<sequence>MDIRLLVVSLFFLTVACQDKKGSTESIVIDKKQYEIKNVFQHDLNAFTEGLFFDDAILYESTGSPESLPETESVFGIVDLATGKMDVKAKLDKQKYFGEGIAKANNKIFQLTYLNKTGFVYDATTFDKIDTFTFDSNEGWGLTNIDDATLVMSDGTDVLTFIDVEDLKSVKKIKVTENGLVLQNLNELEFVEGFIYANVYTQNRIVKIDIKDGSVVRSIDLSGLYYDAKNKSNLILEMNGVAYNKAKKTFFITGKMWPNIYEIKILE</sequence>
<proteinExistence type="predicted"/>
<dbReference type="PROSITE" id="PS51257">
    <property type="entry name" value="PROKAR_LIPOPROTEIN"/>
    <property type="match status" value="1"/>
</dbReference>
<evidence type="ECO:0000313" key="2">
    <source>
        <dbReference type="Proteomes" id="UP001589607"/>
    </source>
</evidence>
<dbReference type="SUPFAM" id="SSF50969">
    <property type="entry name" value="YVTN repeat-like/Quinoprotein amine dehydrogenase"/>
    <property type="match status" value="1"/>
</dbReference>
<keyword evidence="2" id="KW-1185">Reference proteome</keyword>
<accession>A0ABV5GP87</accession>
<gene>
    <name evidence="1" type="ORF">ACFFVF_09660</name>
</gene>
<comment type="caution">
    <text evidence="1">The sequence shown here is derived from an EMBL/GenBank/DDBJ whole genome shotgun (WGS) entry which is preliminary data.</text>
</comment>
<name>A0ABV5GP87_9FLAO</name>
<dbReference type="PANTHER" id="PTHR31270">
    <property type="entry name" value="GLUTAMINYL-PEPTIDE CYCLOTRANSFERASE"/>
    <property type="match status" value="1"/>
</dbReference>
<dbReference type="PANTHER" id="PTHR31270:SF1">
    <property type="entry name" value="GLUTAMINYL-PEPTIDE CYCLOTRANSFERASE"/>
    <property type="match status" value="1"/>
</dbReference>
<evidence type="ECO:0000313" key="1">
    <source>
        <dbReference type="EMBL" id="MFB9096781.1"/>
    </source>
</evidence>
<dbReference type="RefSeq" id="WP_236456790.1">
    <property type="nucleotide sequence ID" value="NZ_CBCSGE010000018.1"/>
</dbReference>
<dbReference type="InterPro" id="IPR007788">
    <property type="entry name" value="QCT"/>
</dbReference>
<dbReference type="EMBL" id="JBHMEY010000020">
    <property type="protein sequence ID" value="MFB9096781.1"/>
    <property type="molecule type" value="Genomic_DNA"/>
</dbReference>
<reference evidence="1 2" key="1">
    <citation type="submission" date="2024-09" db="EMBL/GenBank/DDBJ databases">
        <authorList>
            <person name="Sun Q."/>
            <person name="Mori K."/>
        </authorList>
    </citation>
    <scope>NUCLEOTIDE SEQUENCE [LARGE SCALE GENOMIC DNA]</scope>
    <source>
        <strain evidence="1 2">CECT 7955</strain>
    </source>
</reference>
<dbReference type="InterPro" id="IPR011044">
    <property type="entry name" value="Quino_amine_DH_bsu"/>
</dbReference>